<protein>
    <submittedName>
        <fullName evidence="2">Uncharacterized protein</fullName>
    </submittedName>
</protein>
<feature type="compositionally biased region" description="Polar residues" evidence="1">
    <location>
        <begin position="317"/>
        <end position="326"/>
    </location>
</feature>
<dbReference type="Proteomes" id="UP000223709">
    <property type="component" value="Chromosome"/>
</dbReference>
<organism evidence="2 3">
    <name type="scientific">Faecalibacterium prausnitzii</name>
    <dbReference type="NCBI Taxonomy" id="853"/>
    <lineage>
        <taxon>Bacteria</taxon>
        <taxon>Bacillati</taxon>
        <taxon>Bacillota</taxon>
        <taxon>Clostridia</taxon>
        <taxon>Eubacteriales</taxon>
        <taxon>Oscillospiraceae</taxon>
        <taxon>Faecalibacterium</taxon>
    </lineage>
</organism>
<evidence type="ECO:0000313" key="3">
    <source>
        <dbReference type="Proteomes" id="UP000223709"/>
    </source>
</evidence>
<name>A0A291T711_9FIRM</name>
<sequence length="326" mass="35359">MMKKNLNVDAMILDLRNVQEDFLDRYEQIKLDCMIALTSPRVQTLLSQHNISLDSMLCKNVPEEVSVGVVNGKVTLSSASQTAAGQVLVVNGKLMITPDAAEILQKYACILVNGMIYCPQCLSAVVSARCILNGKLAVYPDDAVLLPGSSIKLDNTFLLRAQSRLYWNEHRFLAVVPRLDTAALAAKGCRFSAPKAILCASLAPVLAPLFPDSTELIIVPDGTAVVEDDLELTVSSLRRYGTRLYVLGDAVIPAESADLLAQIEFLHVTGEVELPDALEAAFFAIPELECGKVVHEDALPKQTRAKAKDEEPDPDTVTLSGIQLTL</sequence>
<evidence type="ECO:0000313" key="2">
    <source>
        <dbReference type="EMBL" id="ATL88898.1"/>
    </source>
</evidence>
<dbReference type="EMBL" id="CP023819">
    <property type="protein sequence ID" value="ATL88898.1"/>
    <property type="molecule type" value="Genomic_DNA"/>
</dbReference>
<evidence type="ECO:0000256" key="1">
    <source>
        <dbReference type="SAM" id="MobiDB-lite"/>
    </source>
</evidence>
<gene>
    <name evidence="2" type="ORF">CRH10_00515</name>
</gene>
<proteinExistence type="predicted"/>
<feature type="region of interest" description="Disordered" evidence="1">
    <location>
        <begin position="302"/>
        <end position="326"/>
    </location>
</feature>
<reference evidence="2 3" key="1">
    <citation type="submission" date="2017-10" db="EMBL/GenBank/DDBJ databases">
        <title>Complete Genome Sequence of Faecalibacterium prausnitzii isolated from the gut of healthy adult Indian.</title>
        <authorList>
            <person name="Bag S."/>
            <person name="Ghosh T.S."/>
            <person name="Das B."/>
        </authorList>
    </citation>
    <scope>NUCLEOTIDE SEQUENCE [LARGE SCALE GENOMIC DNA]</scope>
    <source>
        <strain evidence="2 3">Indica</strain>
    </source>
</reference>
<accession>A0A291T711</accession>
<dbReference type="RefSeq" id="WP_098922211.1">
    <property type="nucleotide sequence ID" value="NZ_CP023819.1"/>
</dbReference>
<dbReference type="AlphaFoldDB" id="A0A291T711"/>